<gene>
    <name evidence="3" type="ORF">Cco03nite_17470</name>
</gene>
<dbReference type="InterPro" id="IPR021401">
    <property type="entry name" value="DUF3040"/>
</dbReference>
<feature type="region of interest" description="Disordered" evidence="1">
    <location>
        <begin position="14"/>
        <end position="41"/>
    </location>
</feature>
<evidence type="ECO:0000256" key="1">
    <source>
        <dbReference type="SAM" id="MobiDB-lite"/>
    </source>
</evidence>
<organism evidence="3 4">
    <name type="scientific">Catellatospora coxensis</name>
    <dbReference type="NCBI Taxonomy" id="310354"/>
    <lineage>
        <taxon>Bacteria</taxon>
        <taxon>Bacillati</taxon>
        <taxon>Actinomycetota</taxon>
        <taxon>Actinomycetes</taxon>
        <taxon>Micromonosporales</taxon>
        <taxon>Micromonosporaceae</taxon>
        <taxon>Catellatospora</taxon>
    </lineage>
</organism>
<sequence length="99" mass="10776">MALTPNERRRLREIEQQLARDDPDFATSMSDHGPPPDEPDDRRPLLWWTIAVLVGLAVSIVVALVAGIAYAAVLMLFMLAASAFVQLGLRGRLPPGRGG</sequence>
<dbReference type="EMBL" id="BONI01000011">
    <property type="protein sequence ID" value="GIG05047.1"/>
    <property type="molecule type" value="Genomic_DNA"/>
</dbReference>
<feature type="compositionally biased region" description="Basic and acidic residues" evidence="1">
    <location>
        <begin position="14"/>
        <end position="23"/>
    </location>
</feature>
<keyword evidence="2" id="KW-0472">Membrane</keyword>
<dbReference type="AlphaFoldDB" id="A0A8J3KS05"/>
<keyword evidence="4" id="KW-1185">Reference proteome</keyword>
<evidence type="ECO:0000256" key="2">
    <source>
        <dbReference type="SAM" id="Phobius"/>
    </source>
</evidence>
<feature type="transmembrane region" description="Helical" evidence="2">
    <location>
        <begin position="45"/>
        <end position="64"/>
    </location>
</feature>
<accession>A0A8J3KS05</accession>
<evidence type="ECO:0008006" key="5">
    <source>
        <dbReference type="Google" id="ProtNLM"/>
    </source>
</evidence>
<dbReference type="Proteomes" id="UP000630887">
    <property type="component" value="Unassembled WGS sequence"/>
</dbReference>
<reference evidence="3 4" key="1">
    <citation type="submission" date="2021-01" db="EMBL/GenBank/DDBJ databases">
        <title>Whole genome shotgun sequence of Catellatospora coxensis NBRC 107359.</title>
        <authorList>
            <person name="Komaki H."/>
            <person name="Tamura T."/>
        </authorList>
    </citation>
    <scope>NUCLEOTIDE SEQUENCE [LARGE SCALE GENOMIC DNA]</scope>
    <source>
        <strain evidence="3 4">NBRC 107359</strain>
    </source>
</reference>
<keyword evidence="2" id="KW-1133">Transmembrane helix</keyword>
<comment type="caution">
    <text evidence="3">The sequence shown here is derived from an EMBL/GenBank/DDBJ whole genome shotgun (WGS) entry which is preliminary data.</text>
</comment>
<proteinExistence type="predicted"/>
<name>A0A8J3KS05_9ACTN</name>
<evidence type="ECO:0000313" key="3">
    <source>
        <dbReference type="EMBL" id="GIG05047.1"/>
    </source>
</evidence>
<evidence type="ECO:0000313" key="4">
    <source>
        <dbReference type="Proteomes" id="UP000630887"/>
    </source>
</evidence>
<keyword evidence="2" id="KW-0812">Transmembrane</keyword>
<dbReference type="RefSeq" id="WP_203690858.1">
    <property type="nucleotide sequence ID" value="NZ_BAAALC010000016.1"/>
</dbReference>
<dbReference type="Pfam" id="PF11239">
    <property type="entry name" value="DUF3040"/>
    <property type="match status" value="1"/>
</dbReference>
<protein>
    <recommendedName>
        <fullName evidence="5">DUF3040 family protein</fullName>
    </recommendedName>
</protein>